<dbReference type="InterPro" id="IPR027417">
    <property type="entry name" value="P-loop_NTPase"/>
</dbReference>
<gene>
    <name evidence="5" type="primary">LOC116941490</name>
</gene>
<feature type="region of interest" description="Disordered" evidence="2">
    <location>
        <begin position="1"/>
        <end position="47"/>
    </location>
</feature>
<evidence type="ECO:0000313" key="5">
    <source>
        <dbReference type="RefSeq" id="XP_032808496.1"/>
    </source>
</evidence>
<proteinExistence type="inferred from homology"/>
<dbReference type="PANTHER" id="PTHR14241">
    <property type="entry name" value="INTERFERON-INDUCED PROTEIN 44"/>
    <property type="match status" value="1"/>
</dbReference>
<dbReference type="Pfam" id="PF07534">
    <property type="entry name" value="TLD"/>
    <property type="match status" value="1"/>
</dbReference>
<protein>
    <submittedName>
        <fullName evidence="5">Interferon-induced protein 44-like isoform X1</fullName>
    </submittedName>
</protein>
<evidence type="ECO:0000313" key="4">
    <source>
        <dbReference type="Proteomes" id="UP001318040"/>
    </source>
</evidence>
<dbReference type="Proteomes" id="UP001318040">
    <property type="component" value="Chromosome 12"/>
</dbReference>
<evidence type="ECO:0000256" key="2">
    <source>
        <dbReference type="SAM" id="MobiDB-lite"/>
    </source>
</evidence>
<dbReference type="SUPFAM" id="SSF52540">
    <property type="entry name" value="P-loop containing nucleoside triphosphate hydrolases"/>
    <property type="match status" value="1"/>
</dbReference>
<dbReference type="PANTHER" id="PTHR14241:SF32">
    <property type="entry name" value="VWFA DOMAIN-CONTAINING PROTEIN-RELATED"/>
    <property type="match status" value="1"/>
</dbReference>
<dbReference type="AlphaFoldDB" id="A0AAJ7SZF0"/>
<dbReference type="Gene3D" id="3.40.50.300">
    <property type="entry name" value="P-loop containing nucleotide triphosphate hydrolases"/>
    <property type="match status" value="1"/>
</dbReference>
<dbReference type="GO" id="GO:0006955">
    <property type="term" value="P:immune response"/>
    <property type="evidence" value="ECO:0007669"/>
    <property type="project" value="TreeGrafter"/>
</dbReference>
<feature type="domain" description="TLDc" evidence="3">
    <location>
        <begin position="80"/>
        <end position="248"/>
    </location>
</feature>
<dbReference type="InterPro" id="IPR006571">
    <property type="entry name" value="TLDc_dom"/>
</dbReference>
<sequence length="528" mass="57942">MAHGGVGGQQPRPAAFVSPQWRRLPHTAPGTRLRLSRPRIGSDSRHRAGRTLGLISTLIIMKRTISSMKRNRYLQESSAMALSPKLSSAQQQKLLRALNLANKSLRLLYKGSTDGFNTTAFHTKCNNKGPTITVAYNAQGYIFGGYVSETLTSRGGYIADNDSFVFRLEAPGNPSPSVIKPTNTSHSFYDASNYGPTFGGGHDLMFLPNNGSNGCSFTGSLGHTYSATNADIFGNDLALQELEVYTLDEKLLAEKPWRNVSWTEEKREQLMRDVCSHTTQDARVKAPRVLLLGQVGAGKSSFFNSLDTVFAGHVTTRAAAGSSGSSLTSRFRTYQLFAGRGGKPVPVQLCDTMGMEEGPGTGIDPEDVVSVLQGHVPDRYQFNPVASIERSYPGYIQEPELAQRVHCLVFVIDAGKVAVMSERMQAKLQLIRSKANKMGIPQLILLTKVDEACPLVEEDIQNIYRSQYIKEKVVEVASHLGMPVSSVLPIKNYAVQLEPDTSSDILLLMALLQMLRYVDDFLMELVEA</sequence>
<organism evidence="4 5">
    <name type="scientific">Petromyzon marinus</name>
    <name type="common">Sea lamprey</name>
    <dbReference type="NCBI Taxonomy" id="7757"/>
    <lineage>
        <taxon>Eukaryota</taxon>
        <taxon>Metazoa</taxon>
        <taxon>Chordata</taxon>
        <taxon>Craniata</taxon>
        <taxon>Vertebrata</taxon>
        <taxon>Cyclostomata</taxon>
        <taxon>Hyperoartia</taxon>
        <taxon>Petromyzontiformes</taxon>
        <taxon>Petromyzontidae</taxon>
        <taxon>Petromyzon</taxon>
    </lineage>
</organism>
<dbReference type="CDD" id="cd00882">
    <property type="entry name" value="Ras_like_GTPase"/>
    <property type="match status" value="1"/>
</dbReference>
<name>A0AAJ7SZF0_PETMA</name>
<reference evidence="5" key="1">
    <citation type="submission" date="2025-08" db="UniProtKB">
        <authorList>
            <consortium name="RefSeq"/>
        </authorList>
    </citation>
    <scope>IDENTIFICATION</scope>
    <source>
        <tissue evidence="5">Sperm</tissue>
    </source>
</reference>
<keyword evidence="4" id="KW-1185">Reference proteome</keyword>
<dbReference type="KEGG" id="pmrn:116941490"/>
<evidence type="ECO:0000256" key="1">
    <source>
        <dbReference type="ARBA" id="ARBA00009243"/>
    </source>
</evidence>
<evidence type="ECO:0000259" key="3">
    <source>
        <dbReference type="PROSITE" id="PS51886"/>
    </source>
</evidence>
<dbReference type="PROSITE" id="PS51886">
    <property type="entry name" value="TLDC"/>
    <property type="match status" value="1"/>
</dbReference>
<dbReference type="GeneID" id="116941490"/>
<comment type="similarity">
    <text evidence="1">Belongs to the IFI44 family.</text>
</comment>
<dbReference type="RefSeq" id="XP_032808496.1">
    <property type="nucleotide sequence ID" value="XM_032952605.1"/>
</dbReference>
<accession>A0AAJ7SZF0</accession>
<dbReference type="SMART" id="SM00584">
    <property type="entry name" value="TLDc"/>
    <property type="match status" value="1"/>
</dbReference>